<organism evidence="1 2">
    <name type="scientific">Nonomuraea cypriaca</name>
    <dbReference type="NCBI Taxonomy" id="1187855"/>
    <lineage>
        <taxon>Bacteria</taxon>
        <taxon>Bacillati</taxon>
        <taxon>Actinomycetota</taxon>
        <taxon>Actinomycetes</taxon>
        <taxon>Streptosporangiales</taxon>
        <taxon>Streptosporangiaceae</taxon>
        <taxon>Nonomuraea</taxon>
    </lineage>
</organism>
<protein>
    <submittedName>
        <fullName evidence="1">Uncharacterized protein</fullName>
    </submittedName>
</protein>
<gene>
    <name evidence="1" type="ORF">ITP53_10410</name>
</gene>
<reference evidence="1" key="1">
    <citation type="submission" date="2020-11" db="EMBL/GenBank/DDBJ databases">
        <title>Whole-genome analyses of Nonomuraea sp. K274.</title>
        <authorList>
            <person name="Veyisoglu A."/>
        </authorList>
    </citation>
    <scope>NUCLEOTIDE SEQUENCE</scope>
    <source>
        <strain evidence="1">K274</strain>
    </source>
</reference>
<accession>A0A931A8V0</accession>
<dbReference type="AlphaFoldDB" id="A0A931A8V0"/>
<evidence type="ECO:0000313" key="1">
    <source>
        <dbReference type="EMBL" id="MBF8186153.1"/>
    </source>
</evidence>
<name>A0A931A8V0_9ACTN</name>
<evidence type="ECO:0000313" key="2">
    <source>
        <dbReference type="Proteomes" id="UP000605361"/>
    </source>
</evidence>
<proteinExistence type="predicted"/>
<keyword evidence="2" id="KW-1185">Reference proteome</keyword>
<dbReference type="Proteomes" id="UP000605361">
    <property type="component" value="Unassembled WGS sequence"/>
</dbReference>
<dbReference type="RefSeq" id="WP_195895132.1">
    <property type="nucleotide sequence ID" value="NZ_JADOGI010000023.1"/>
</dbReference>
<dbReference type="EMBL" id="JADOGI010000023">
    <property type="protein sequence ID" value="MBF8186153.1"/>
    <property type="molecule type" value="Genomic_DNA"/>
</dbReference>
<comment type="caution">
    <text evidence="1">The sequence shown here is derived from an EMBL/GenBank/DDBJ whole genome shotgun (WGS) entry which is preliminary data.</text>
</comment>
<sequence>MDESAFVLANEHGLVMHVFDVAARGVMRAIRQGEDIGTRITADAGTA</sequence>